<feature type="compositionally biased region" description="Low complexity" evidence="1">
    <location>
        <begin position="452"/>
        <end position="461"/>
    </location>
</feature>
<name>A0ABY8EN53_MALFU</name>
<protein>
    <recommendedName>
        <fullName evidence="4">Formin GTPase-binding domain-containing protein</fullName>
    </recommendedName>
</protein>
<proteinExistence type="predicted"/>
<feature type="region of interest" description="Disordered" evidence="1">
    <location>
        <begin position="452"/>
        <end position="527"/>
    </location>
</feature>
<feature type="compositionally biased region" description="Pro residues" evidence="1">
    <location>
        <begin position="509"/>
        <end position="519"/>
    </location>
</feature>
<sequence length="534" mass="57299">MDSENTPLTPRVPRHAKVQRTLSPKRVARTYTTHERRIPFAPLNQNDPLAAQLGALSLQPARSERPRFLRWVPKRVASGLRRRSSASAHAPAPAAPRSTTRRLTPALAVHRLRAASAAHLPVDSVRQVRAALATENDVWIHAFVSDGGYAAILDRLREVLAMEWREEQHDDQLLDELVRSVVALGTHPLGIAAIAQHAPAPFDALGTLLFSPKRPADLETRRRIVQLWTLGTQLDIPLPSTAHAPSAERARTCTPSGVPYVLQLLHVAPPASDTIELVPRKARPMRPYVAELQTLCAEFFWIFCHDENVVQDYNTIDLTEAHRPRIPSGMTGSVECEAMRYATAHLELLCTLLTHLPTDAGAQLCTDLRDGGMDDVLDTLRKASVEYYPALHVALAHMYAQMRAVARDAPGAAPAAPAAPAAVAVPASPIAPAAPAAPSALASPIAPAALAAPSAPASPAPLHSPLGLGRPPNPLASPCPAPVARVRITSITSERSTSTRTPSASIAPPSLPSPPPSPPAHGMLGDVTWEQIRY</sequence>
<evidence type="ECO:0000313" key="3">
    <source>
        <dbReference type="Proteomes" id="UP000818624"/>
    </source>
</evidence>
<keyword evidence="3" id="KW-1185">Reference proteome</keyword>
<feature type="region of interest" description="Disordered" evidence="1">
    <location>
        <begin position="80"/>
        <end position="102"/>
    </location>
</feature>
<gene>
    <name evidence="2" type="ORF">GLX27_001636</name>
</gene>
<feature type="compositionally biased region" description="Pro residues" evidence="1">
    <location>
        <begin position="471"/>
        <end position="481"/>
    </location>
</feature>
<dbReference type="SUPFAM" id="SSF48371">
    <property type="entry name" value="ARM repeat"/>
    <property type="match status" value="1"/>
</dbReference>
<dbReference type="InterPro" id="IPR016024">
    <property type="entry name" value="ARM-type_fold"/>
</dbReference>
<evidence type="ECO:0000313" key="2">
    <source>
        <dbReference type="EMBL" id="WFD46992.1"/>
    </source>
</evidence>
<accession>A0ABY8EN53</accession>
<dbReference type="Gene3D" id="1.25.10.10">
    <property type="entry name" value="Leucine-rich Repeat Variant"/>
    <property type="match status" value="1"/>
</dbReference>
<feature type="compositionally biased region" description="Low complexity" evidence="1">
    <location>
        <begin position="85"/>
        <end position="102"/>
    </location>
</feature>
<dbReference type="InterPro" id="IPR011989">
    <property type="entry name" value="ARM-like"/>
</dbReference>
<dbReference type="EMBL" id="CP046234">
    <property type="protein sequence ID" value="WFD46992.1"/>
    <property type="molecule type" value="Genomic_DNA"/>
</dbReference>
<evidence type="ECO:0008006" key="4">
    <source>
        <dbReference type="Google" id="ProtNLM"/>
    </source>
</evidence>
<dbReference type="Proteomes" id="UP000818624">
    <property type="component" value="Chromosome 1"/>
</dbReference>
<feature type="compositionally biased region" description="Low complexity" evidence="1">
    <location>
        <begin position="487"/>
        <end position="508"/>
    </location>
</feature>
<evidence type="ECO:0000256" key="1">
    <source>
        <dbReference type="SAM" id="MobiDB-lite"/>
    </source>
</evidence>
<organism evidence="2 3">
    <name type="scientific">Malassezia furfur</name>
    <name type="common">Pityriasis versicolor infection agent</name>
    <name type="synonym">Pityrosporum furfur</name>
    <dbReference type="NCBI Taxonomy" id="55194"/>
    <lineage>
        <taxon>Eukaryota</taxon>
        <taxon>Fungi</taxon>
        <taxon>Dikarya</taxon>
        <taxon>Basidiomycota</taxon>
        <taxon>Ustilaginomycotina</taxon>
        <taxon>Malasseziomycetes</taxon>
        <taxon>Malasseziales</taxon>
        <taxon>Malasseziaceae</taxon>
        <taxon>Malassezia</taxon>
    </lineage>
</organism>
<reference evidence="2 3" key="1">
    <citation type="journal article" date="2020" name="Elife">
        <title>Loss of centromere function drives karyotype evolution in closely related Malassezia species.</title>
        <authorList>
            <person name="Sankaranarayanan S.R."/>
            <person name="Ianiri G."/>
            <person name="Coelho M.A."/>
            <person name="Reza M.H."/>
            <person name="Thimmappa B.C."/>
            <person name="Ganguly P."/>
            <person name="Vadnala R.N."/>
            <person name="Sun S."/>
            <person name="Siddharthan R."/>
            <person name="Tellgren-Roth C."/>
            <person name="Dawson T.L."/>
            <person name="Heitman J."/>
            <person name="Sanyal K."/>
        </authorList>
    </citation>
    <scope>NUCLEOTIDE SEQUENCE [LARGE SCALE GENOMIC DNA]</scope>
    <source>
        <strain evidence="2">CBS14141</strain>
    </source>
</reference>